<evidence type="ECO:0000256" key="6">
    <source>
        <dbReference type="ARBA" id="ARBA00022643"/>
    </source>
</evidence>
<evidence type="ECO:0000256" key="2">
    <source>
        <dbReference type="ARBA" id="ARBA00001917"/>
    </source>
</evidence>
<evidence type="ECO:0000256" key="7">
    <source>
        <dbReference type="ARBA" id="ARBA00023002"/>
    </source>
</evidence>
<dbReference type="STRING" id="1423734.FC83_GL000151"/>
<keyword evidence="7" id="KW-0560">Oxidoreductase</keyword>
<dbReference type="Proteomes" id="UP000051236">
    <property type="component" value="Unassembled WGS sequence"/>
</dbReference>
<evidence type="ECO:0000256" key="8">
    <source>
        <dbReference type="ARBA" id="ARBA00024042"/>
    </source>
</evidence>
<proteinExistence type="inferred from homology"/>
<gene>
    <name evidence="18" type="ORF">FC83_GL000151</name>
</gene>
<name>A0A0R1Y0R0_9LACO</name>
<evidence type="ECO:0000256" key="9">
    <source>
        <dbReference type="ARBA" id="ARBA00029513"/>
    </source>
</evidence>
<dbReference type="Gene3D" id="3.20.20.70">
    <property type="entry name" value="Aldolase class I"/>
    <property type="match status" value="1"/>
</dbReference>
<feature type="binding site" evidence="16">
    <location>
        <begin position="106"/>
        <end position="108"/>
    </location>
    <ligand>
        <name>FMN</name>
        <dbReference type="ChEBI" id="CHEBI:58210"/>
    </ligand>
</feature>
<evidence type="ECO:0000256" key="1">
    <source>
        <dbReference type="ARBA" id="ARBA00000616"/>
    </source>
</evidence>
<feature type="binding site" evidence="16">
    <location>
        <position position="276"/>
    </location>
    <ligand>
        <name>FMN</name>
        <dbReference type="ChEBI" id="CHEBI:58210"/>
    </ligand>
</feature>
<feature type="binding site" evidence="16">
    <location>
        <position position="194"/>
    </location>
    <ligand>
        <name>glyoxylate</name>
        <dbReference type="ChEBI" id="CHEBI:36655"/>
    </ligand>
</feature>
<evidence type="ECO:0000259" key="17">
    <source>
        <dbReference type="PROSITE" id="PS51349"/>
    </source>
</evidence>
<dbReference type="PROSITE" id="PS00557">
    <property type="entry name" value="FMN_HYDROXY_ACID_DH_1"/>
    <property type="match status" value="1"/>
</dbReference>
<feature type="binding site" evidence="16">
    <location>
        <position position="278"/>
    </location>
    <ligand>
        <name>glyoxylate</name>
        <dbReference type="ChEBI" id="CHEBI:36655"/>
    </ligand>
</feature>
<feature type="active site" description="Proton acceptor" evidence="15">
    <location>
        <position position="278"/>
    </location>
</feature>
<dbReference type="PATRIC" id="fig|1423734.3.peg.151"/>
<protein>
    <recommendedName>
        <fullName evidence="9">L-lactate oxidase</fullName>
        <ecNumber evidence="4">1.1.3.15</ecNumber>
    </recommendedName>
    <alternativeName>
        <fullName evidence="14">(S)-2-hydroxy-acid oxidase</fullName>
    </alternativeName>
</protein>
<feature type="binding site" evidence="16">
    <location>
        <position position="185"/>
    </location>
    <ligand>
        <name>FMN</name>
        <dbReference type="ChEBI" id="CHEBI:58210"/>
    </ligand>
</feature>
<dbReference type="EC" id="1.1.3.15" evidence="4"/>
<feature type="binding site" evidence="16">
    <location>
        <begin position="309"/>
        <end position="313"/>
    </location>
    <ligand>
        <name>FMN</name>
        <dbReference type="ChEBI" id="CHEBI:58210"/>
    </ligand>
</feature>
<dbReference type="PANTHER" id="PTHR10578">
    <property type="entry name" value="S -2-HYDROXY-ACID OXIDASE-RELATED"/>
    <property type="match status" value="1"/>
</dbReference>
<dbReference type="InterPro" id="IPR012133">
    <property type="entry name" value="Alpha-hydoxy_acid_DH_FMN"/>
</dbReference>
<comment type="subunit">
    <text evidence="3">Homotetramer.</text>
</comment>
<dbReference type="InterPro" id="IPR000262">
    <property type="entry name" value="FMN-dep_DH"/>
</dbReference>
<organism evidence="18 19">
    <name type="scientific">Agrilactobacillus composti DSM 18527 = JCM 14202</name>
    <dbReference type="NCBI Taxonomy" id="1423734"/>
    <lineage>
        <taxon>Bacteria</taxon>
        <taxon>Bacillati</taxon>
        <taxon>Bacillota</taxon>
        <taxon>Bacilli</taxon>
        <taxon>Lactobacillales</taxon>
        <taxon>Lactobacillaceae</taxon>
        <taxon>Agrilactobacillus</taxon>
    </lineage>
</organism>
<feature type="binding site" evidence="16">
    <location>
        <position position="281"/>
    </location>
    <ligand>
        <name>glyoxylate</name>
        <dbReference type="ChEBI" id="CHEBI:36655"/>
    </ligand>
</feature>
<dbReference type="GO" id="GO:0010181">
    <property type="term" value="F:FMN binding"/>
    <property type="evidence" value="ECO:0007669"/>
    <property type="project" value="InterPro"/>
</dbReference>
<evidence type="ECO:0000256" key="11">
    <source>
        <dbReference type="ARBA" id="ARBA00050549"/>
    </source>
</evidence>
<comment type="caution">
    <text evidence="18">The sequence shown here is derived from an EMBL/GenBank/DDBJ whole genome shotgun (WGS) entry which is preliminary data.</text>
</comment>
<evidence type="ECO:0000313" key="19">
    <source>
        <dbReference type="Proteomes" id="UP000051236"/>
    </source>
</evidence>
<dbReference type="InterPro" id="IPR037396">
    <property type="entry name" value="FMN_HAD"/>
</dbReference>
<comment type="catalytic activity">
    <reaction evidence="12">
        <text>2-hydroxyoctadecanoate + O2 = 2-oxooctadecanoate + H2O2</text>
        <dbReference type="Rhea" id="RHEA:68964"/>
        <dbReference type="ChEBI" id="CHEBI:15379"/>
        <dbReference type="ChEBI" id="CHEBI:16240"/>
        <dbReference type="ChEBI" id="CHEBI:17162"/>
        <dbReference type="ChEBI" id="CHEBI:76724"/>
    </reaction>
</comment>
<feature type="binding site" evidence="16">
    <location>
        <begin position="332"/>
        <end position="333"/>
    </location>
    <ligand>
        <name>FMN</name>
        <dbReference type="ChEBI" id="CHEBI:58210"/>
    </ligand>
</feature>
<evidence type="ECO:0000256" key="3">
    <source>
        <dbReference type="ARBA" id="ARBA00011881"/>
    </source>
</evidence>
<reference evidence="18 19" key="1">
    <citation type="journal article" date="2015" name="Genome Announc.">
        <title>Expanding the biotechnology potential of lactobacilli through comparative genomics of 213 strains and associated genera.</title>
        <authorList>
            <person name="Sun Z."/>
            <person name="Harris H.M."/>
            <person name="McCann A."/>
            <person name="Guo C."/>
            <person name="Argimon S."/>
            <person name="Zhang W."/>
            <person name="Yang X."/>
            <person name="Jeffery I.B."/>
            <person name="Cooney J.C."/>
            <person name="Kagawa T.F."/>
            <person name="Liu W."/>
            <person name="Song Y."/>
            <person name="Salvetti E."/>
            <person name="Wrobel A."/>
            <person name="Rasinkangas P."/>
            <person name="Parkhill J."/>
            <person name="Rea M.C."/>
            <person name="O'Sullivan O."/>
            <person name="Ritari J."/>
            <person name="Douillard F.P."/>
            <person name="Paul Ross R."/>
            <person name="Yang R."/>
            <person name="Briner A.E."/>
            <person name="Felis G.E."/>
            <person name="de Vos W.M."/>
            <person name="Barrangou R."/>
            <person name="Klaenhammer T.R."/>
            <person name="Caufield P.W."/>
            <person name="Cui Y."/>
            <person name="Zhang H."/>
            <person name="O'Toole P.W."/>
        </authorList>
    </citation>
    <scope>NUCLEOTIDE SEQUENCE [LARGE SCALE GENOMIC DNA]</scope>
    <source>
        <strain evidence="18 19">DSM 18527</strain>
    </source>
</reference>
<feature type="binding site" evidence="16">
    <location>
        <position position="135"/>
    </location>
    <ligand>
        <name>FMN</name>
        <dbReference type="ChEBI" id="CHEBI:58210"/>
    </ligand>
</feature>
<feature type="binding site" evidence="16">
    <location>
        <position position="159"/>
    </location>
    <ligand>
        <name>glyoxylate</name>
        <dbReference type="ChEBI" id="CHEBI:36655"/>
    </ligand>
</feature>
<dbReference type="InterPro" id="IPR008259">
    <property type="entry name" value="FMN_hydac_DH_AS"/>
</dbReference>
<evidence type="ECO:0000256" key="14">
    <source>
        <dbReference type="ARBA" id="ARBA00079803"/>
    </source>
</evidence>
<dbReference type="CDD" id="cd04737">
    <property type="entry name" value="LOX_like_FMN"/>
    <property type="match status" value="1"/>
</dbReference>
<accession>A0A0R1Y0R0</accession>
<evidence type="ECO:0000256" key="13">
    <source>
        <dbReference type="ARBA" id="ARBA00052949"/>
    </source>
</evidence>
<feature type="binding site" evidence="16">
    <location>
        <position position="53"/>
    </location>
    <ligand>
        <name>glyoxylate</name>
        <dbReference type="ChEBI" id="CHEBI:36655"/>
    </ligand>
</feature>
<feature type="domain" description="FMN hydroxy acid dehydrogenase" evidence="17">
    <location>
        <begin position="27"/>
        <end position="383"/>
    </location>
</feature>
<dbReference type="EMBL" id="AZGA01000065">
    <property type="protein sequence ID" value="KRM32867.1"/>
    <property type="molecule type" value="Genomic_DNA"/>
</dbReference>
<dbReference type="FunFam" id="3.20.20.70:FF:000029">
    <property type="entry name" value="L-lactate dehydrogenase"/>
    <property type="match status" value="1"/>
</dbReference>
<evidence type="ECO:0000313" key="18">
    <source>
        <dbReference type="EMBL" id="KRM32867.1"/>
    </source>
</evidence>
<comment type="similarity">
    <text evidence="8">Belongs to the FMN-dependent alpha-hydroxy acid dehydrogenase family.</text>
</comment>
<feature type="binding site" evidence="16">
    <location>
        <position position="157"/>
    </location>
    <ligand>
        <name>FMN</name>
        <dbReference type="ChEBI" id="CHEBI:58210"/>
    </ligand>
</feature>
<dbReference type="SUPFAM" id="SSF51395">
    <property type="entry name" value="FMN-linked oxidoreductases"/>
    <property type="match status" value="1"/>
</dbReference>
<comment type="catalytic activity">
    <reaction evidence="11">
        <text>mandelate + O2 = phenylglyoxylate + H2O2</text>
        <dbReference type="Rhea" id="RHEA:68968"/>
        <dbReference type="ChEBI" id="CHEBI:15379"/>
        <dbReference type="ChEBI" id="CHEBI:16240"/>
        <dbReference type="ChEBI" id="CHEBI:25147"/>
        <dbReference type="ChEBI" id="CHEBI:36656"/>
    </reaction>
</comment>
<keyword evidence="5 16" id="KW-0285">Flavoprotein</keyword>
<comment type="catalytic activity">
    <reaction evidence="1">
        <text>a (2S)-2-hydroxycarboxylate + O2 = a 2-oxocarboxylate + H2O2</text>
        <dbReference type="Rhea" id="RHEA:16789"/>
        <dbReference type="ChEBI" id="CHEBI:15379"/>
        <dbReference type="ChEBI" id="CHEBI:16240"/>
        <dbReference type="ChEBI" id="CHEBI:35179"/>
        <dbReference type="ChEBI" id="CHEBI:58123"/>
        <dbReference type="EC" id="1.1.3.15"/>
    </reaction>
</comment>
<dbReference type="eggNOG" id="COG1304">
    <property type="taxonomic scope" value="Bacteria"/>
</dbReference>
<evidence type="ECO:0000256" key="15">
    <source>
        <dbReference type="PIRSR" id="PIRSR000138-1"/>
    </source>
</evidence>
<evidence type="ECO:0000256" key="10">
    <source>
        <dbReference type="ARBA" id="ARBA00048754"/>
    </source>
</evidence>
<evidence type="ECO:0000256" key="16">
    <source>
        <dbReference type="PIRSR" id="PIRSR000138-2"/>
    </source>
</evidence>
<dbReference type="InterPro" id="IPR013785">
    <property type="entry name" value="Aldolase_TIM"/>
</dbReference>
<dbReference type="PROSITE" id="PS51349">
    <property type="entry name" value="FMN_HYDROXY_ACID_DH_2"/>
    <property type="match status" value="1"/>
</dbReference>
<comment type="catalytic activity">
    <reaction evidence="13">
        <text>2-hydroxyoctanoate + O2 = 2-oxooctanoate + H2O2</text>
        <dbReference type="Rhea" id="RHEA:67940"/>
        <dbReference type="ChEBI" id="CHEBI:15379"/>
        <dbReference type="ChEBI" id="CHEBI:16240"/>
        <dbReference type="ChEBI" id="CHEBI:133514"/>
        <dbReference type="ChEBI" id="CHEBI:176689"/>
    </reaction>
</comment>
<feature type="binding site" evidence="16">
    <location>
        <position position="254"/>
    </location>
    <ligand>
        <name>FMN</name>
        <dbReference type="ChEBI" id="CHEBI:58210"/>
    </ligand>
</feature>
<keyword evidence="19" id="KW-1185">Reference proteome</keyword>
<dbReference type="GO" id="GO:0003973">
    <property type="term" value="F:(S)-2-hydroxy-acid oxidase activity"/>
    <property type="evidence" value="ECO:0007669"/>
    <property type="project" value="UniProtKB-EC"/>
</dbReference>
<dbReference type="AlphaFoldDB" id="A0A0R1Y0R0"/>
<dbReference type="PANTHER" id="PTHR10578:SF107">
    <property type="entry name" value="2-HYDROXYACID OXIDASE 1"/>
    <property type="match status" value="1"/>
</dbReference>
<dbReference type="Pfam" id="PF01070">
    <property type="entry name" value="FMN_dh"/>
    <property type="match status" value="1"/>
</dbReference>
<comment type="catalytic activity">
    <reaction evidence="10">
        <text>(S)-lactate + O2 = pyruvate + H2O2</text>
        <dbReference type="Rhea" id="RHEA:55868"/>
        <dbReference type="ChEBI" id="CHEBI:15361"/>
        <dbReference type="ChEBI" id="CHEBI:15379"/>
        <dbReference type="ChEBI" id="CHEBI:16240"/>
        <dbReference type="ChEBI" id="CHEBI:16651"/>
    </reaction>
    <physiologicalReaction direction="left-to-right" evidence="10">
        <dbReference type="Rhea" id="RHEA:55869"/>
    </physiologicalReaction>
</comment>
<comment type="cofactor">
    <cofactor evidence="2">
        <name>FMN</name>
        <dbReference type="ChEBI" id="CHEBI:58210"/>
    </cofactor>
</comment>
<keyword evidence="6 16" id="KW-0288">FMN</keyword>
<evidence type="ECO:0000256" key="5">
    <source>
        <dbReference type="ARBA" id="ARBA00022630"/>
    </source>
</evidence>
<sequence length="383" mass="40821">MELVNEIHLLEVFKLTITNGYEQSDREEKLDIINLNELEAQAKAIIPQGGFGYISGGSEDEWTLRENTNAFEHAQIVPRALTDMDNPETDTTVFGLNLKTPIMMAPTAAQGLAHAKGEVDTAKGVAAAGALMAQSTYSSTSIADTAAAGNGAPQFFQLYMSKDWDFNNHLLDQAKAAGVKAIILTVDATIDGYREADLRNKFQFPIPMANLTEYSEGDGAGKGIAEIYAAAAQKISAADVKRIADYTDLPVIVKGIESPEDALFAIGAGAKGIYVSNHGGRQLNGGPASFDVLADVAKAVDHRVPIIFDSGVRRGSHVFKALASGADLVAMGRPVIYGLALGGAQGVQSVFEELNGELKIDMQLAGTKTIEDVKKAKLLHIHY</sequence>
<evidence type="ECO:0000256" key="4">
    <source>
        <dbReference type="ARBA" id="ARBA00013087"/>
    </source>
</evidence>
<dbReference type="PIRSF" id="PIRSF000138">
    <property type="entry name" value="Al-hdrx_acd_dh"/>
    <property type="match status" value="1"/>
</dbReference>
<evidence type="ECO:0000256" key="12">
    <source>
        <dbReference type="ARBA" id="ARBA00050773"/>
    </source>
</evidence>